<dbReference type="InterPro" id="IPR006439">
    <property type="entry name" value="HAD-SF_hydro_IA"/>
</dbReference>
<dbReference type="SFLD" id="SFLDG01129">
    <property type="entry name" value="C1.5:_HAD__Beta-PGM__Phosphata"/>
    <property type="match status" value="1"/>
</dbReference>
<keyword evidence="1" id="KW-0378">Hydrolase</keyword>
<dbReference type="Pfam" id="PF00702">
    <property type="entry name" value="Hydrolase"/>
    <property type="match status" value="1"/>
</dbReference>
<dbReference type="InterPro" id="IPR023198">
    <property type="entry name" value="PGP-like_dom2"/>
</dbReference>
<dbReference type="SFLD" id="SFLDS00003">
    <property type="entry name" value="Haloacid_Dehalogenase"/>
    <property type="match status" value="1"/>
</dbReference>
<gene>
    <name evidence="1" type="ORF">ACE5LO_10345</name>
</gene>
<dbReference type="NCBIfam" id="TIGR01549">
    <property type="entry name" value="HAD-SF-IA-v1"/>
    <property type="match status" value="1"/>
</dbReference>
<dbReference type="EC" id="3.-.-.-" evidence="1"/>
<protein>
    <submittedName>
        <fullName evidence="1">HAD family hydrolase</fullName>
        <ecNumber evidence="1">3.-.-.-</ecNumber>
    </submittedName>
</protein>
<name>A0ABV5BZV6_9BACL</name>
<dbReference type="InterPro" id="IPR036412">
    <property type="entry name" value="HAD-like_sf"/>
</dbReference>
<dbReference type="Gene3D" id="1.10.150.240">
    <property type="entry name" value="Putative phosphatase, domain 2"/>
    <property type="match status" value="1"/>
</dbReference>
<evidence type="ECO:0000313" key="1">
    <source>
        <dbReference type="EMBL" id="MFB5760792.1"/>
    </source>
</evidence>
<keyword evidence="2" id="KW-1185">Reference proteome</keyword>
<comment type="caution">
    <text evidence="1">The sequence shown here is derived from an EMBL/GenBank/DDBJ whole genome shotgun (WGS) entry which is preliminary data.</text>
</comment>
<evidence type="ECO:0000313" key="2">
    <source>
        <dbReference type="Proteomes" id="UP001580430"/>
    </source>
</evidence>
<sequence length="261" mass="28297">MAAILQVNNREMEIDAILFDKDGTLLQFLPLWGTWAGIMTSLMTESIQALGRGADVAPESLLGIEMDEQKHVVGYDLGGPLSIASIPEIEGALAWQLYTRGLSWNQAMQRVREIRAAADEEVERERPTVPLPGLLPFLSRCMEAGLPLAVVTADQTAEAAKHLQWLGAADCFRVIMGRDQVINGKPSPEIVYKACNLLGVLPARTVLIGDTAGDMQTGRQAGVGMTIGIGGGEALEEADMMIRSYDELQIERVELSLLHDG</sequence>
<dbReference type="Proteomes" id="UP001580430">
    <property type="component" value="Unassembled WGS sequence"/>
</dbReference>
<dbReference type="RefSeq" id="WP_375519950.1">
    <property type="nucleotide sequence ID" value="NZ_JBHIRY010000008.1"/>
</dbReference>
<reference evidence="1 2" key="1">
    <citation type="submission" date="2024-09" db="EMBL/GenBank/DDBJ databases">
        <title>Paenibacillus zeirhizospherea sp. nov., isolated from surface of the maize (Zea mays) roots in a horticulture field, Hungary.</title>
        <authorList>
            <person name="Marton D."/>
            <person name="Farkas M."/>
            <person name="Bedics A."/>
            <person name="Toth E."/>
            <person name="Tancsics A."/>
            <person name="Boka K."/>
            <person name="Marati G."/>
            <person name="Kriszt B."/>
            <person name="Cserhati M."/>
        </authorList>
    </citation>
    <scope>NUCLEOTIDE SEQUENCE [LARGE SCALE GENOMIC DNA]</scope>
    <source>
        <strain evidence="1 2">JCM 18446</strain>
    </source>
</reference>
<dbReference type="PANTHER" id="PTHR43434">
    <property type="entry name" value="PHOSPHOGLYCOLATE PHOSPHATASE"/>
    <property type="match status" value="1"/>
</dbReference>
<accession>A0ABV5BZV6</accession>
<dbReference type="Gene3D" id="3.40.50.1000">
    <property type="entry name" value="HAD superfamily/HAD-like"/>
    <property type="match status" value="1"/>
</dbReference>
<dbReference type="InterPro" id="IPR023214">
    <property type="entry name" value="HAD_sf"/>
</dbReference>
<dbReference type="EMBL" id="JBHIRY010000008">
    <property type="protein sequence ID" value="MFB5760792.1"/>
    <property type="molecule type" value="Genomic_DNA"/>
</dbReference>
<dbReference type="InterPro" id="IPR050155">
    <property type="entry name" value="HAD-like_hydrolase_sf"/>
</dbReference>
<dbReference type="PANTHER" id="PTHR43434:SF1">
    <property type="entry name" value="PHOSPHOGLYCOLATE PHOSPHATASE"/>
    <property type="match status" value="1"/>
</dbReference>
<dbReference type="SUPFAM" id="SSF56784">
    <property type="entry name" value="HAD-like"/>
    <property type="match status" value="1"/>
</dbReference>
<dbReference type="GO" id="GO:0016787">
    <property type="term" value="F:hydrolase activity"/>
    <property type="evidence" value="ECO:0007669"/>
    <property type="project" value="UniProtKB-KW"/>
</dbReference>
<organism evidence="1 2">
    <name type="scientific">Paenibacillus medicaginis</name>
    <dbReference type="NCBI Taxonomy" id="1470560"/>
    <lineage>
        <taxon>Bacteria</taxon>
        <taxon>Bacillati</taxon>
        <taxon>Bacillota</taxon>
        <taxon>Bacilli</taxon>
        <taxon>Bacillales</taxon>
        <taxon>Paenibacillaceae</taxon>
        <taxon>Paenibacillus</taxon>
    </lineage>
</organism>
<proteinExistence type="predicted"/>